<reference evidence="3" key="1">
    <citation type="journal article" date="2019" name="Sci. Rep.">
        <title>Draft genome of Tanacetum cinerariifolium, the natural source of mosquito coil.</title>
        <authorList>
            <person name="Yamashiro T."/>
            <person name="Shiraishi A."/>
            <person name="Satake H."/>
            <person name="Nakayama K."/>
        </authorList>
    </citation>
    <scope>NUCLEOTIDE SEQUENCE</scope>
</reference>
<accession>A0A6L2JKU3</accession>
<dbReference type="InterPro" id="IPR001878">
    <property type="entry name" value="Znf_CCHC"/>
</dbReference>
<dbReference type="AlphaFoldDB" id="A0A6L2JKU3"/>
<gene>
    <name evidence="3" type="ORF">Tci_009185</name>
</gene>
<comment type="caution">
    <text evidence="3">The sequence shown here is derived from an EMBL/GenBank/DDBJ whole genome shotgun (WGS) entry which is preliminary data.</text>
</comment>
<evidence type="ECO:0000259" key="2">
    <source>
        <dbReference type="PROSITE" id="PS50158"/>
    </source>
</evidence>
<sequence>MSTLDEFMIVVGAENRPPMLDKPHYKSWKHRIELYIQEDDTVRLKTYEELSDKEKLQTNCDLKATNMVLQGLSLNVYALVNHHKIAKDIWDRVKLLMQGTSLSRQERECKLYDEFDKFSHVKGLQGNASGSRGNTSGQVKVIKCYNCQGEGHMARQCTQQKRRRDAAWFKEKVLLVQAHAEGKKLDEEQLAFLADPRVTYGQVAQTITHNAAFQTDDLDAYDSDCDDIPSAKEVLMANLSSYDSDVLSEVKEKESLLTTLNGFKTKFKERESKSIHKEIVLENKNKELDNIVSEDFGKRFVPQQELSSEQKFWLLSFDKNSEEPSTSNTPVKIEVSSELSKEMLRNFHGRNLSKGNIIKIFYPGLNNITQEVLNAATGGIFLYKTPNQAYQLLEDKVLLKIDRAKNQKTKSSLKKIVAFVAEAKKVLRAATSPCHYISQNCITMSSPDHSTSNNEDAFSSNIPDYVSTILDYFPASSRKTYSNASNNSTGKIPPEFSLFYNMKDIQAFYAKEVPISSPNPITPPIILTPSPVLPPSLLFDPRYFFVPEELLPPKKQIHPHLLPQLCYLNQLGNKSILMNHHLP</sequence>
<dbReference type="EMBL" id="BKCJ010000899">
    <property type="protein sequence ID" value="GEU37207.1"/>
    <property type="molecule type" value="Genomic_DNA"/>
</dbReference>
<protein>
    <submittedName>
        <fullName evidence="3">Integrase, catalytic region, zinc finger, CCHC-type, peptidase aspartic, catalytic</fullName>
    </submittedName>
</protein>
<dbReference type="GO" id="GO:0003676">
    <property type="term" value="F:nucleic acid binding"/>
    <property type="evidence" value="ECO:0007669"/>
    <property type="project" value="InterPro"/>
</dbReference>
<dbReference type="Gene3D" id="4.10.60.10">
    <property type="entry name" value="Zinc finger, CCHC-type"/>
    <property type="match status" value="1"/>
</dbReference>
<keyword evidence="1" id="KW-0863">Zinc-finger</keyword>
<dbReference type="InterPro" id="IPR036875">
    <property type="entry name" value="Znf_CCHC_sf"/>
</dbReference>
<dbReference type="GO" id="GO:0008270">
    <property type="term" value="F:zinc ion binding"/>
    <property type="evidence" value="ECO:0007669"/>
    <property type="project" value="UniProtKB-KW"/>
</dbReference>
<evidence type="ECO:0000313" key="3">
    <source>
        <dbReference type="EMBL" id="GEU37207.1"/>
    </source>
</evidence>
<dbReference type="SUPFAM" id="SSF57756">
    <property type="entry name" value="Retrovirus zinc finger-like domains"/>
    <property type="match status" value="1"/>
</dbReference>
<dbReference type="PROSITE" id="PS50158">
    <property type="entry name" value="ZF_CCHC"/>
    <property type="match status" value="1"/>
</dbReference>
<keyword evidence="1" id="KW-0479">Metal-binding</keyword>
<evidence type="ECO:0000256" key="1">
    <source>
        <dbReference type="PROSITE-ProRule" id="PRU00047"/>
    </source>
</evidence>
<name>A0A6L2JKU3_TANCI</name>
<dbReference type="Pfam" id="PF00098">
    <property type="entry name" value="zf-CCHC"/>
    <property type="match status" value="1"/>
</dbReference>
<proteinExistence type="predicted"/>
<feature type="domain" description="CCHC-type" evidence="2">
    <location>
        <begin position="143"/>
        <end position="159"/>
    </location>
</feature>
<keyword evidence="1" id="KW-0862">Zinc</keyword>
<organism evidence="3">
    <name type="scientific">Tanacetum cinerariifolium</name>
    <name type="common">Dalmatian daisy</name>
    <name type="synonym">Chrysanthemum cinerariifolium</name>
    <dbReference type="NCBI Taxonomy" id="118510"/>
    <lineage>
        <taxon>Eukaryota</taxon>
        <taxon>Viridiplantae</taxon>
        <taxon>Streptophyta</taxon>
        <taxon>Embryophyta</taxon>
        <taxon>Tracheophyta</taxon>
        <taxon>Spermatophyta</taxon>
        <taxon>Magnoliopsida</taxon>
        <taxon>eudicotyledons</taxon>
        <taxon>Gunneridae</taxon>
        <taxon>Pentapetalae</taxon>
        <taxon>asterids</taxon>
        <taxon>campanulids</taxon>
        <taxon>Asterales</taxon>
        <taxon>Asteraceae</taxon>
        <taxon>Asteroideae</taxon>
        <taxon>Anthemideae</taxon>
        <taxon>Anthemidinae</taxon>
        <taxon>Tanacetum</taxon>
    </lineage>
</organism>
<dbReference type="SMART" id="SM00343">
    <property type="entry name" value="ZnF_C2HC"/>
    <property type="match status" value="1"/>
</dbReference>